<gene>
    <name evidence="1" type="ordered locus">TCELL_1120</name>
</gene>
<evidence type="ECO:0000313" key="2">
    <source>
        <dbReference type="Proteomes" id="UP000005270"/>
    </source>
</evidence>
<name>I3TFK5_THEC1</name>
<dbReference type="InParanoid" id="I3TFK5"/>
<dbReference type="AlphaFoldDB" id="I3TFK5"/>
<protein>
    <submittedName>
        <fullName evidence="1">Uncharacterized protein</fullName>
    </submittedName>
</protein>
<dbReference type="EMBL" id="CP003531">
    <property type="protein sequence ID" value="AFK51543.1"/>
    <property type="molecule type" value="Genomic_DNA"/>
</dbReference>
<sequence length="122" mass="13470">MRRCTVSSEYREELVSEAKGLVVRALSDYLASCCRALVSAVEITGQKKVTISLRGLYKRFTPTPGFDKLNHAVEYLLECVPGEELRALLRVVEIGASGKEYYIVVDSAILREVCRSLAGGNL</sequence>
<dbReference type="eggNOG" id="arCOG12295">
    <property type="taxonomic scope" value="Archaea"/>
</dbReference>
<dbReference type="Proteomes" id="UP000005270">
    <property type="component" value="Chromosome"/>
</dbReference>
<proteinExistence type="predicted"/>
<dbReference type="HOGENOM" id="CLU_2021618_0_0_2"/>
<dbReference type="KEGG" id="thg:TCELL_1120"/>
<evidence type="ECO:0000313" key="1">
    <source>
        <dbReference type="EMBL" id="AFK51543.1"/>
    </source>
</evidence>
<organism evidence="1 2">
    <name type="scientific">Thermogladius calderae (strain DSM 22663 / VKM B-2946 / 1633)</name>
    <dbReference type="NCBI Taxonomy" id="1184251"/>
    <lineage>
        <taxon>Archaea</taxon>
        <taxon>Thermoproteota</taxon>
        <taxon>Thermoprotei</taxon>
        <taxon>Desulfurococcales</taxon>
        <taxon>Desulfurococcaceae</taxon>
        <taxon>Thermogladius</taxon>
    </lineage>
</organism>
<dbReference type="STRING" id="1184251.TCELL_1120"/>
<reference evidence="1 2" key="1">
    <citation type="journal article" date="2012" name="J. Bacteriol.">
        <title>Complete genome sequence of the hyperthermophilic cellulolytic Crenarchaeon 'Thermogladius cellulolyticus' 1633.</title>
        <authorList>
            <person name="Mardanov A.V."/>
            <person name="Kochetkova T.V."/>
            <person name="Beletsky A.V."/>
            <person name="Bonch-Osmolovskaya E.A."/>
            <person name="Ravin N.V."/>
            <person name="Skryabin K.G."/>
        </authorList>
    </citation>
    <scope>NUCLEOTIDE SEQUENCE [LARGE SCALE GENOMIC DNA]</scope>
    <source>
        <strain evidence="2">DSM 22663 / VKM B-2946 / 1633</strain>
    </source>
</reference>
<keyword evidence="2" id="KW-1185">Reference proteome</keyword>
<accession>I3TFK5</accession>